<feature type="transmembrane region" description="Helical" evidence="12">
    <location>
        <begin position="499"/>
        <end position="519"/>
    </location>
</feature>
<keyword evidence="9 12" id="KW-0472">Membrane</keyword>
<comment type="catalytic activity">
    <reaction evidence="11">
        <text>Fe(II)-heme o + 2 A + H2O = Fe(II)-heme a + 2 AH2</text>
        <dbReference type="Rhea" id="RHEA:63388"/>
        <dbReference type="ChEBI" id="CHEBI:13193"/>
        <dbReference type="ChEBI" id="CHEBI:15377"/>
        <dbReference type="ChEBI" id="CHEBI:17499"/>
        <dbReference type="ChEBI" id="CHEBI:60530"/>
        <dbReference type="ChEBI" id="CHEBI:61715"/>
        <dbReference type="EC" id="1.17.99.9"/>
    </reaction>
    <physiologicalReaction direction="left-to-right" evidence="11">
        <dbReference type="Rhea" id="RHEA:63389"/>
    </physiologicalReaction>
</comment>
<evidence type="ECO:0000256" key="3">
    <source>
        <dbReference type="ARBA" id="ARBA00022692"/>
    </source>
</evidence>
<feature type="transmembrane region" description="Helical" evidence="12">
    <location>
        <begin position="155"/>
        <end position="176"/>
    </location>
</feature>
<evidence type="ECO:0000256" key="10">
    <source>
        <dbReference type="ARBA" id="ARBA00044501"/>
    </source>
</evidence>
<dbReference type="Proteomes" id="UP000245609">
    <property type="component" value="Unassembled WGS sequence"/>
</dbReference>
<keyword evidence="8" id="KW-0350">Heme biosynthesis</keyword>
<keyword evidence="6" id="KW-0560">Oxidoreductase</keyword>
<dbReference type="GO" id="GO:0016653">
    <property type="term" value="F:oxidoreductase activity, acting on NAD(P)H, heme protein as acceptor"/>
    <property type="evidence" value="ECO:0007669"/>
    <property type="project" value="TreeGrafter"/>
</dbReference>
<feature type="transmembrane region" description="Helical" evidence="12">
    <location>
        <begin position="469"/>
        <end position="493"/>
    </location>
</feature>
<evidence type="ECO:0000256" key="7">
    <source>
        <dbReference type="ARBA" id="ARBA00023004"/>
    </source>
</evidence>
<dbReference type="PANTHER" id="PTHR23289:SF2">
    <property type="entry name" value="CYTOCHROME C OXIDASE ASSEMBLY PROTEIN COX15 HOMOLOG"/>
    <property type="match status" value="1"/>
</dbReference>
<evidence type="ECO:0000256" key="12">
    <source>
        <dbReference type="SAM" id="Phobius"/>
    </source>
</evidence>
<feature type="transmembrane region" description="Helical" evidence="12">
    <location>
        <begin position="369"/>
        <end position="392"/>
    </location>
</feature>
<evidence type="ECO:0000256" key="9">
    <source>
        <dbReference type="ARBA" id="ARBA00023136"/>
    </source>
</evidence>
<dbReference type="InterPro" id="IPR023754">
    <property type="entry name" value="HemeA_Synthase_type2"/>
</dbReference>
<evidence type="ECO:0000313" key="13">
    <source>
        <dbReference type="EMBL" id="PVV04705.1"/>
    </source>
</evidence>
<comment type="pathway">
    <text evidence="10">Porphyrin-containing compound metabolism; heme A biosynthesis; heme A from heme O: step 1/1.</text>
</comment>
<dbReference type="InterPro" id="IPR003780">
    <property type="entry name" value="COX15/CtaA_fam"/>
</dbReference>
<accession>A0A2T9ZJG5</accession>
<dbReference type="OrthoDB" id="1726137at2759"/>
<comment type="cofactor">
    <cofactor evidence="1">
        <name>heme b</name>
        <dbReference type="ChEBI" id="CHEBI:60344"/>
    </cofactor>
</comment>
<keyword evidence="5 12" id="KW-1133">Transmembrane helix</keyword>
<reference evidence="13 14" key="1">
    <citation type="journal article" date="2018" name="MBio">
        <title>Comparative Genomics Reveals the Core Gene Toolbox for the Fungus-Insect Symbiosis.</title>
        <authorList>
            <person name="Wang Y."/>
            <person name="Stata M."/>
            <person name="Wang W."/>
            <person name="Stajich J.E."/>
            <person name="White M.M."/>
            <person name="Moncalvo J.M."/>
        </authorList>
    </citation>
    <scope>NUCLEOTIDE SEQUENCE [LARGE SCALE GENOMIC DNA]</scope>
    <source>
        <strain evidence="13 14">SC-DP-2</strain>
    </source>
</reference>
<keyword evidence="7" id="KW-0408">Iron</keyword>
<dbReference type="STRING" id="133381.A0A2T9ZJG5"/>
<comment type="subcellular location">
    <subcellularLocation>
        <location evidence="2">Membrane</location>
        <topology evidence="2">Multi-pass membrane protein</topology>
    </subcellularLocation>
</comment>
<gene>
    <name evidence="13" type="ORF">BB560_000784</name>
</gene>
<name>A0A2T9ZJG5_9FUNG</name>
<evidence type="ECO:0000256" key="1">
    <source>
        <dbReference type="ARBA" id="ARBA00001970"/>
    </source>
</evidence>
<evidence type="ECO:0000256" key="5">
    <source>
        <dbReference type="ARBA" id="ARBA00022989"/>
    </source>
</evidence>
<comment type="caution">
    <text evidence="13">The sequence shown here is derived from an EMBL/GenBank/DDBJ whole genome shotgun (WGS) entry which is preliminary data.</text>
</comment>
<dbReference type="GO" id="GO:0005743">
    <property type="term" value="C:mitochondrial inner membrane"/>
    <property type="evidence" value="ECO:0007669"/>
    <property type="project" value="TreeGrafter"/>
</dbReference>
<evidence type="ECO:0000256" key="2">
    <source>
        <dbReference type="ARBA" id="ARBA00004141"/>
    </source>
</evidence>
<dbReference type="GO" id="GO:0120547">
    <property type="term" value="F:heme A synthase activity"/>
    <property type="evidence" value="ECO:0007669"/>
    <property type="project" value="UniProtKB-EC"/>
</dbReference>
<dbReference type="PANTHER" id="PTHR23289">
    <property type="entry name" value="CYTOCHROME C OXIDASE ASSEMBLY PROTEIN COX15"/>
    <property type="match status" value="1"/>
</dbReference>
<sequence>MNFGGLLARNKLPLNSFKRCNLPANLRLLSSLQQDQNVVFKVSNNLADFSKASKAGSLKEIFEGKRYYSVNRSSATFLNSGISNALKTQSFSWKNQGSLNGIFSQRSYFLMRNANWSNPTGINVFKRMASSVSVAKEVKFDYDGKEKVEYVNSPAVGYWLLYCASMCFGIIVWGGLTRLTESGLSIVEWAPISGAKLPTTEEEWNVEFDKYKEFPEYSVVHTDITLEEFKKIYFMEWFHRNIGRLLGLVYAIPAAYFIAKGKVHKRNILKILGLGGLIGMQGAVGWFMVASGLNKDLGEKTGTIPRVSQYRLTMHLAMAYILYVSFYLYGRKTIRLNKLLSGKMKNAEQMREILSQSRLKIYRHGSVQLAIMAFVTCLSGAMVAGLDAGLIYNEFPLMGGGLLPKREEYWNEEYALDMYGNSQGMWYNLLENPTTVQIVHRALAMFMCFGISYGWWVGRGIRMNRGSRVLMHTVFALGMTQIGLGIGTLVNYVPLSWASVHQGNSVLLLASLVAFASSLKKLPRVVV</sequence>
<dbReference type="AlphaFoldDB" id="A0A2T9ZJG5"/>
<evidence type="ECO:0008006" key="15">
    <source>
        <dbReference type="Google" id="ProtNLM"/>
    </source>
</evidence>
<protein>
    <recommendedName>
        <fullName evidence="15">Cytochrome c oxidase assembly protein COX15</fullName>
    </recommendedName>
</protein>
<keyword evidence="4" id="KW-0479">Metal-binding</keyword>
<keyword evidence="14" id="KW-1185">Reference proteome</keyword>
<dbReference type="EMBL" id="MBFS01000089">
    <property type="protein sequence ID" value="PVV04705.1"/>
    <property type="molecule type" value="Genomic_DNA"/>
</dbReference>
<feature type="transmembrane region" description="Helical" evidence="12">
    <location>
        <begin position="242"/>
        <end position="259"/>
    </location>
</feature>
<proteinExistence type="predicted"/>
<organism evidence="13 14">
    <name type="scientific">Smittium megazygosporum</name>
    <dbReference type="NCBI Taxonomy" id="133381"/>
    <lineage>
        <taxon>Eukaryota</taxon>
        <taxon>Fungi</taxon>
        <taxon>Fungi incertae sedis</taxon>
        <taxon>Zoopagomycota</taxon>
        <taxon>Kickxellomycotina</taxon>
        <taxon>Harpellomycetes</taxon>
        <taxon>Harpellales</taxon>
        <taxon>Legeriomycetaceae</taxon>
        <taxon>Smittium</taxon>
    </lineage>
</organism>
<evidence type="ECO:0000256" key="4">
    <source>
        <dbReference type="ARBA" id="ARBA00022723"/>
    </source>
</evidence>
<dbReference type="Pfam" id="PF02628">
    <property type="entry name" value="COX15-CtaA"/>
    <property type="match status" value="1"/>
</dbReference>
<keyword evidence="3 12" id="KW-0812">Transmembrane</keyword>
<dbReference type="GO" id="GO:0046872">
    <property type="term" value="F:metal ion binding"/>
    <property type="evidence" value="ECO:0007669"/>
    <property type="project" value="UniProtKB-KW"/>
</dbReference>
<dbReference type="GO" id="GO:0006784">
    <property type="term" value="P:heme A biosynthetic process"/>
    <property type="evidence" value="ECO:0007669"/>
    <property type="project" value="InterPro"/>
</dbReference>
<feature type="transmembrane region" description="Helical" evidence="12">
    <location>
        <begin position="438"/>
        <end position="457"/>
    </location>
</feature>
<evidence type="ECO:0000313" key="14">
    <source>
        <dbReference type="Proteomes" id="UP000245609"/>
    </source>
</evidence>
<feature type="transmembrane region" description="Helical" evidence="12">
    <location>
        <begin position="271"/>
        <end position="290"/>
    </location>
</feature>
<feature type="transmembrane region" description="Helical" evidence="12">
    <location>
        <begin position="310"/>
        <end position="329"/>
    </location>
</feature>
<evidence type="ECO:0000256" key="8">
    <source>
        <dbReference type="ARBA" id="ARBA00023133"/>
    </source>
</evidence>
<evidence type="ECO:0000256" key="6">
    <source>
        <dbReference type="ARBA" id="ARBA00023002"/>
    </source>
</evidence>
<evidence type="ECO:0000256" key="11">
    <source>
        <dbReference type="ARBA" id="ARBA00048044"/>
    </source>
</evidence>